<feature type="non-terminal residue" evidence="1">
    <location>
        <position position="176"/>
    </location>
</feature>
<dbReference type="OrthoDB" id="5823761at2759"/>
<proteinExistence type="predicted"/>
<protein>
    <submittedName>
        <fullName evidence="1">Endoglucanase V-like protein</fullName>
    </submittedName>
</protein>
<feature type="non-terminal residue" evidence="1">
    <location>
        <position position="1"/>
    </location>
</feature>
<keyword evidence="2" id="KW-1185">Reference proteome</keyword>
<dbReference type="EMBL" id="JADNRY010000183">
    <property type="protein sequence ID" value="KAF9062037.1"/>
    <property type="molecule type" value="Genomic_DNA"/>
</dbReference>
<accession>A0A9P5PG24</accession>
<dbReference type="SUPFAM" id="SSF50685">
    <property type="entry name" value="Barwin-like endoglucanases"/>
    <property type="match status" value="1"/>
</dbReference>
<reference evidence="1" key="1">
    <citation type="submission" date="2020-11" db="EMBL/GenBank/DDBJ databases">
        <authorList>
            <consortium name="DOE Joint Genome Institute"/>
            <person name="Ahrendt S."/>
            <person name="Riley R."/>
            <person name="Andreopoulos W."/>
            <person name="Labutti K."/>
            <person name="Pangilinan J."/>
            <person name="Ruiz-Duenas F.J."/>
            <person name="Barrasa J.M."/>
            <person name="Sanchez-Garcia M."/>
            <person name="Camarero S."/>
            <person name="Miyauchi S."/>
            <person name="Serrano A."/>
            <person name="Linde D."/>
            <person name="Babiker R."/>
            <person name="Drula E."/>
            <person name="Ayuso-Fernandez I."/>
            <person name="Pacheco R."/>
            <person name="Padilla G."/>
            <person name="Ferreira P."/>
            <person name="Barriuso J."/>
            <person name="Kellner H."/>
            <person name="Castanera R."/>
            <person name="Alfaro M."/>
            <person name="Ramirez L."/>
            <person name="Pisabarro A.G."/>
            <person name="Kuo A."/>
            <person name="Tritt A."/>
            <person name="Lipzen A."/>
            <person name="He G."/>
            <person name="Yan M."/>
            <person name="Ng V."/>
            <person name="Cullen D."/>
            <person name="Martin F."/>
            <person name="Rosso M.-N."/>
            <person name="Henrissat B."/>
            <person name="Hibbett D."/>
            <person name="Martinez A.T."/>
            <person name="Grigoriev I.V."/>
        </authorList>
    </citation>
    <scope>NUCLEOTIDE SEQUENCE</scope>
    <source>
        <strain evidence="1">AH 40177</strain>
    </source>
</reference>
<organism evidence="1 2">
    <name type="scientific">Rhodocollybia butyracea</name>
    <dbReference type="NCBI Taxonomy" id="206335"/>
    <lineage>
        <taxon>Eukaryota</taxon>
        <taxon>Fungi</taxon>
        <taxon>Dikarya</taxon>
        <taxon>Basidiomycota</taxon>
        <taxon>Agaricomycotina</taxon>
        <taxon>Agaricomycetes</taxon>
        <taxon>Agaricomycetidae</taxon>
        <taxon>Agaricales</taxon>
        <taxon>Marasmiineae</taxon>
        <taxon>Omphalotaceae</taxon>
        <taxon>Rhodocollybia</taxon>
    </lineage>
</organism>
<gene>
    <name evidence="1" type="ORF">BDP27DRAFT_1149646</name>
</gene>
<dbReference type="CDD" id="cd22278">
    <property type="entry name" value="DPBB_GH45_endoglucanase"/>
    <property type="match status" value="1"/>
</dbReference>
<dbReference type="AlphaFoldDB" id="A0A9P5PG24"/>
<name>A0A9P5PG24_9AGAR</name>
<dbReference type="Gene3D" id="2.40.40.10">
    <property type="entry name" value="RlpA-like domain"/>
    <property type="match status" value="1"/>
</dbReference>
<sequence>YLQLPKGNTSFTEYGGCQDPGCGVVGSGFTAAINQLAFGSVPGIGAGGACGRCFSLTGTSDPYDPANKGPFNTIIVQVTDMCPVQGNEQWCGQTVLNKIPHDRHNGFTSFDLCLDNGAAQAFFSGGHNALLGTFSEVDCSLWVGSDGPQLWEGACINSTAGLWPDGVGCANQGAAP</sequence>
<dbReference type="Proteomes" id="UP000772434">
    <property type="component" value="Unassembled WGS sequence"/>
</dbReference>
<dbReference type="Pfam" id="PF22514">
    <property type="entry name" value="EXPB1_D1"/>
    <property type="match status" value="1"/>
</dbReference>
<comment type="caution">
    <text evidence="1">The sequence shown here is derived from an EMBL/GenBank/DDBJ whole genome shotgun (WGS) entry which is preliminary data.</text>
</comment>
<dbReference type="InterPro" id="IPR036908">
    <property type="entry name" value="RlpA-like_sf"/>
</dbReference>
<evidence type="ECO:0000313" key="1">
    <source>
        <dbReference type="EMBL" id="KAF9062037.1"/>
    </source>
</evidence>
<evidence type="ECO:0000313" key="2">
    <source>
        <dbReference type="Proteomes" id="UP000772434"/>
    </source>
</evidence>